<keyword evidence="4" id="KW-1185">Reference proteome</keyword>
<feature type="region of interest" description="Disordered" evidence="2">
    <location>
        <begin position="311"/>
        <end position="333"/>
    </location>
</feature>
<feature type="compositionally biased region" description="Basic and acidic residues" evidence="2">
    <location>
        <begin position="463"/>
        <end position="473"/>
    </location>
</feature>
<protein>
    <submittedName>
        <fullName evidence="3">Uncharacterized protein</fullName>
    </submittedName>
</protein>
<evidence type="ECO:0000256" key="2">
    <source>
        <dbReference type="SAM" id="MobiDB-lite"/>
    </source>
</evidence>
<dbReference type="OMA" id="MNQTEHT"/>
<proteinExistence type="predicted"/>
<dbReference type="OrthoDB" id="10567255at2759"/>
<evidence type="ECO:0000313" key="3">
    <source>
        <dbReference type="EMBL" id="KDO18624.1"/>
    </source>
</evidence>
<dbReference type="Proteomes" id="UP000030745">
    <property type="component" value="Unassembled WGS sequence"/>
</dbReference>
<feature type="region of interest" description="Disordered" evidence="2">
    <location>
        <begin position="463"/>
        <end position="489"/>
    </location>
</feature>
<accession>A0A067BJL3</accession>
<keyword evidence="1" id="KW-0175">Coiled coil</keyword>
<organism evidence="3 4">
    <name type="scientific">Saprolegnia parasitica (strain CBS 223.65)</name>
    <dbReference type="NCBI Taxonomy" id="695850"/>
    <lineage>
        <taxon>Eukaryota</taxon>
        <taxon>Sar</taxon>
        <taxon>Stramenopiles</taxon>
        <taxon>Oomycota</taxon>
        <taxon>Saprolegniomycetes</taxon>
        <taxon>Saprolegniales</taxon>
        <taxon>Saprolegniaceae</taxon>
        <taxon>Saprolegnia</taxon>
    </lineage>
</organism>
<gene>
    <name evidence="3" type="ORF">SPRG_16054</name>
</gene>
<dbReference type="EMBL" id="KK583412">
    <property type="protein sequence ID" value="KDO18624.1"/>
    <property type="molecule type" value="Genomic_DNA"/>
</dbReference>
<dbReference type="AlphaFoldDB" id="A0A067BJL3"/>
<feature type="coiled-coil region" evidence="1">
    <location>
        <begin position="174"/>
        <end position="201"/>
    </location>
</feature>
<feature type="compositionally biased region" description="Polar residues" evidence="2">
    <location>
        <begin position="77"/>
        <end position="87"/>
    </location>
</feature>
<feature type="compositionally biased region" description="Low complexity" evidence="2">
    <location>
        <begin position="316"/>
        <end position="333"/>
    </location>
</feature>
<reference evidence="3 4" key="1">
    <citation type="journal article" date="2013" name="PLoS Genet.">
        <title>Distinctive expansion of potential virulence genes in the genome of the oomycete fish pathogen Saprolegnia parasitica.</title>
        <authorList>
            <person name="Jiang R.H."/>
            <person name="de Bruijn I."/>
            <person name="Haas B.J."/>
            <person name="Belmonte R."/>
            <person name="Lobach L."/>
            <person name="Christie J."/>
            <person name="van den Ackerveken G."/>
            <person name="Bottin A."/>
            <person name="Bulone V."/>
            <person name="Diaz-Moreno S.M."/>
            <person name="Dumas B."/>
            <person name="Fan L."/>
            <person name="Gaulin E."/>
            <person name="Govers F."/>
            <person name="Grenville-Briggs L.J."/>
            <person name="Horner N.R."/>
            <person name="Levin J.Z."/>
            <person name="Mammella M."/>
            <person name="Meijer H.J."/>
            <person name="Morris P."/>
            <person name="Nusbaum C."/>
            <person name="Oome S."/>
            <person name="Phillips A.J."/>
            <person name="van Rooyen D."/>
            <person name="Rzeszutek E."/>
            <person name="Saraiva M."/>
            <person name="Secombes C.J."/>
            <person name="Seidl M.F."/>
            <person name="Snel B."/>
            <person name="Stassen J.H."/>
            <person name="Sykes S."/>
            <person name="Tripathy S."/>
            <person name="van den Berg H."/>
            <person name="Vega-Arreguin J.C."/>
            <person name="Wawra S."/>
            <person name="Young S.K."/>
            <person name="Zeng Q."/>
            <person name="Dieguez-Uribeondo J."/>
            <person name="Russ C."/>
            <person name="Tyler B.M."/>
            <person name="van West P."/>
        </authorList>
    </citation>
    <scope>NUCLEOTIDE SEQUENCE [LARGE SCALE GENOMIC DNA]</scope>
    <source>
        <strain evidence="3 4">CBS 223.65</strain>
    </source>
</reference>
<dbReference type="KEGG" id="spar:SPRG_16054"/>
<evidence type="ECO:0000256" key="1">
    <source>
        <dbReference type="SAM" id="Coils"/>
    </source>
</evidence>
<name>A0A067BJL3_SAPPC</name>
<evidence type="ECO:0000313" key="4">
    <source>
        <dbReference type="Proteomes" id="UP000030745"/>
    </source>
</evidence>
<dbReference type="RefSeq" id="XP_012210670.1">
    <property type="nucleotide sequence ID" value="XM_012355280.1"/>
</dbReference>
<feature type="compositionally biased region" description="Low complexity" evidence="2">
    <location>
        <begin position="30"/>
        <end position="40"/>
    </location>
</feature>
<dbReference type="GeneID" id="24137713"/>
<sequence>MVDTCGRIRTRQANVVSARSRLHSPLFRNTRSSTSTTSSTVDENDDDPLVRETPLYRRKQVFFGADFDDKAAPPQRSPASTRSSGTDSKPIGIARSTTGSSLRLDDDALAECSSDTTLSGLDAPWEMPPLTAENIGKALRDHSYPRALAVSSEISDSLSRMKMRKHEMEMAAVVMKVQAQLKTMEDVIKELQNEHMIKNEMLKTQIAATQRVAAERDHLKHALLAVSTSNNQSHDTQDDVSLLQSSLQAFMNQTEHTQYLIVEQLKTMAAPKGSPRRGSMDAHKIEASVKAAMGDFAQLQRTMLSTLETSRPVPAPALTPATTTPATTPAKARALPSTSSGFWKAAVFAMLAIWLATLGVGTGHVPVSYDALARYLSQDLGDVPRSVVTAPSTPVEIEMESVPTVGNVIDAPLDDSAVVTTFVDVDGDGDSVTDGTEASTTASTSVQAVLAVEAMVDLPRRETALDGKDRAESVDAPVESSVADEDDADEDDVQMEMTVTPDHMDTDLVLQTADGDVRTDKGDASASVRDGDFNDDGATLSNDAEGTADVEQVSLVVAADKGLDGSKDVLVDTGDEPDAVATSPHALIALPAADAQVDAVPSTDDAWSDAIGVLDADASAKALALVAVFQATTWTK</sequence>
<feature type="region of interest" description="Disordered" evidence="2">
    <location>
        <begin position="28"/>
        <end position="53"/>
    </location>
</feature>
<dbReference type="VEuPathDB" id="FungiDB:SPRG_16054"/>
<feature type="region of interest" description="Disordered" evidence="2">
    <location>
        <begin position="66"/>
        <end position="100"/>
    </location>
</feature>